<dbReference type="Proteomes" id="UP000593562">
    <property type="component" value="Unassembled WGS sequence"/>
</dbReference>
<dbReference type="EMBL" id="JAAARO010000009">
    <property type="protein sequence ID" value="KAF5742721.1"/>
    <property type="molecule type" value="Genomic_DNA"/>
</dbReference>
<gene>
    <name evidence="1" type="ORF">HS088_TW09G00776</name>
</gene>
<evidence type="ECO:0000313" key="1">
    <source>
        <dbReference type="EMBL" id="KAF5742721.1"/>
    </source>
</evidence>
<accession>A0A7J7D8T0</accession>
<dbReference type="AlphaFoldDB" id="A0A7J7D8T0"/>
<dbReference type="PANTHER" id="PTHR36020">
    <property type="entry name" value="TRANSMEMBRANE PROTEIN"/>
    <property type="match status" value="1"/>
</dbReference>
<name>A0A7J7D8T0_TRIWF</name>
<dbReference type="PANTHER" id="PTHR36020:SF1">
    <property type="entry name" value="TRANSMEMBRANE PROTEIN"/>
    <property type="match status" value="1"/>
</dbReference>
<proteinExistence type="predicted"/>
<protein>
    <submittedName>
        <fullName evidence="1">Uncharacterized protein</fullName>
    </submittedName>
</protein>
<comment type="caution">
    <text evidence="1">The sequence shown here is derived from an EMBL/GenBank/DDBJ whole genome shotgun (WGS) entry which is preliminary data.</text>
</comment>
<reference evidence="1 2" key="1">
    <citation type="journal article" date="2020" name="Nat. Commun.">
        <title>Genome of Tripterygium wilfordii and identification of cytochrome P450 involved in triptolide biosynthesis.</title>
        <authorList>
            <person name="Tu L."/>
            <person name="Su P."/>
            <person name="Zhang Z."/>
            <person name="Gao L."/>
            <person name="Wang J."/>
            <person name="Hu T."/>
            <person name="Zhou J."/>
            <person name="Zhang Y."/>
            <person name="Zhao Y."/>
            <person name="Liu Y."/>
            <person name="Song Y."/>
            <person name="Tong Y."/>
            <person name="Lu Y."/>
            <person name="Yang J."/>
            <person name="Xu C."/>
            <person name="Jia M."/>
            <person name="Peters R.J."/>
            <person name="Huang L."/>
            <person name="Gao W."/>
        </authorList>
    </citation>
    <scope>NUCLEOTIDE SEQUENCE [LARGE SCALE GENOMIC DNA]</scope>
    <source>
        <strain evidence="2">cv. XIE 37</strain>
        <tissue evidence="1">Leaf</tissue>
    </source>
</reference>
<evidence type="ECO:0000313" key="2">
    <source>
        <dbReference type="Proteomes" id="UP000593562"/>
    </source>
</evidence>
<keyword evidence="2" id="KW-1185">Reference proteome</keyword>
<organism evidence="1 2">
    <name type="scientific">Tripterygium wilfordii</name>
    <name type="common">Thunder God vine</name>
    <dbReference type="NCBI Taxonomy" id="458696"/>
    <lineage>
        <taxon>Eukaryota</taxon>
        <taxon>Viridiplantae</taxon>
        <taxon>Streptophyta</taxon>
        <taxon>Embryophyta</taxon>
        <taxon>Tracheophyta</taxon>
        <taxon>Spermatophyta</taxon>
        <taxon>Magnoliopsida</taxon>
        <taxon>eudicotyledons</taxon>
        <taxon>Gunneridae</taxon>
        <taxon>Pentapetalae</taxon>
        <taxon>rosids</taxon>
        <taxon>fabids</taxon>
        <taxon>Celastrales</taxon>
        <taxon>Celastraceae</taxon>
        <taxon>Tripterygium</taxon>
    </lineage>
</organism>
<dbReference type="InParanoid" id="A0A7J7D8T0"/>
<sequence>MKVVSLKVPVYLKLFLTQTQKAMAMVLSKIVGPSKVLALGLSTSGAKVTYVIKRAASAEKIKTLAHNIIASTEKTSFSAMRTPFYEIMRKQRVKSIGVLP</sequence>